<organism evidence="5 6">
    <name type="scientific">Sitophilus oryzae</name>
    <name type="common">Rice weevil</name>
    <name type="synonym">Curculio oryzae</name>
    <dbReference type="NCBI Taxonomy" id="7048"/>
    <lineage>
        <taxon>Eukaryota</taxon>
        <taxon>Metazoa</taxon>
        <taxon>Ecdysozoa</taxon>
        <taxon>Arthropoda</taxon>
        <taxon>Hexapoda</taxon>
        <taxon>Insecta</taxon>
        <taxon>Pterygota</taxon>
        <taxon>Neoptera</taxon>
        <taxon>Endopterygota</taxon>
        <taxon>Coleoptera</taxon>
        <taxon>Polyphaga</taxon>
        <taxon>Cucujiformia</taxon>
        <taxon>Curculionidae</taxon>
        <taxon>Dryophthorinae</taxon>
        <taxon>Sitophilus</taxon>
    </lineage>
</organism>
<dbReference type="Proteomes" id="UP000504635">
    <property type="component" value="Unplaced"/>
</dbReference>
<evidence type="ECO:0000313" key="5">
    <source>
        <dbReference type="Proteomes" id="UP000504635"/>
    </source>
</evidence>
<dbReference type="GeneID" id="115886824"/>
<dbReference type="Pfam" id="PF00248">
    <property type="entry name" value="Aldo_ket_red"/>
    <property type="match status" value="1"/>
</dbReference>
<dbReference type="Gene3D" id="3.20.20.100">
    <property type="entry name" value="NADP-dependent oxidoreductase domain"/>
    <property type="match status" value="1"/>
</dbReference>
<feature type="domain" description="NADP-dependent oxidoreductase" evidence="4">
    <location>
        <begin position="75"/>
        <end position="344"/>
    </location>
</feature>
<evidence type="ECO:0000256" key="2">
    <source>
        <dbReference type="ARBA" id="ARBA00022857"/>
    </source>
</evidence>
<dbReference type="PROSITE" id="PS00798">
    <property type="entry name" value="ALDOKETO_REDUCTASE_1"/>
    <property type="match status" value="1"/>
</dbReference>
<dbReference type="PROSITE" id="PS00062">
    <property type="entry name" value="ALDOKETO_REDUCTASE_2"/>
    <property type="match status" value="1"/>
</dbReference>
<dbReference type="AlphaFoldDB" id="A0A6J2YEY9"/>
<dbReference type="KEGG" id="soy:115886824"/>
<dbReference type="GO" id="GO:0016491">
    <property type="term" value="F:oxidoreductase activity"/>
    <property type="evidence" value="ECO:0007669"/>
    <property type="project" value="UniProtKB-KW"/>
</dbReference>
<dbReference type="PRINTS" id="PR00069">
    <property type="entry name" value="ALDKETRDTASE"/>
</dbReference>
<keyword evidence="5" id="KW-1185">Reference proteome</keyword>
<dbReference type="InterPro" id="IPR036812">
    <property type="entry name" value="NAD(P)_OxRdtase_dom_sf"/>
</dbReference>
<dbReference type="RefSeq" id="XP_030761987.1">
    <property type="nucleotide sequence ID" value="XM_030906127.1"/>
</dbReference>
<dbReference type="InterPro" id="IPR020471">
    <property type="entry name" value="AKR"/>
</dbReference>
<proteinExistence type="inferred from homology"/>
<dbReference type="InParanoid" id="A0A6J2YEY9"/>
<evidence type="ECO:0000313" key="6">
    <source>
        <dbReference type="RefSeq" id="XP_030761987.1"/>
    </source>
</evidence>
<dbReference type="InterPro" id="IPR023210">
    <property type="entry name" value="NADP_OxRdtase_dom"/>
</dbReference>
<gene>
    <name evidence="6" type="primary">LOC115886824</name>
</gene>
<dbReference type="FunFam" id="3.20.20.100:FF:000006">
    <property type="entry name" value="Aldo-keto reductase family 1 member A1"/>
    <property type="match status" value="1"/>
</dbReference>
<dbReference type="OrthoDB" id="416253at2759"/>
<keyword evidence="2" id="KW-0521">NADP</keyword>
<dbReference type="PANTHER" id="PTHR11732">
    <property type="entry name" value="ALDO/KETO REDUCTASE"/>
    <property type="match status" value="1"/>
</dbReference>
<keyword evidence="3" id="KW-0560">Oxidoreductase</keyword>
<accession>A0A6J2YEY9</accession>
<dbReference type="SUPFAM" id="SSF51430">
    <property type="entry name" value="NAD(P)-linked oxidoreductase"/>
    <property type="match status" value="1"/>
</dbReference>
<name>A0A6J2YEY9_SITOR</name>
<evidence type="ECO:0000256" key="3">
    <source>
        <dbReference type="ARBA" id="ARBA00023002"/>
    </source>
</evidence>
<evidence type="ECO:0000259" key="4">
    <source>
        <dbReference type="Pfam" id="PF00248"/>
    </source>
</evidence>
<comment type="similarity">
    <text evidence="1">Belongs to the aldo/keto reductase family.</text>
</comment>
<protein>
    <submittedName>
        <fullName evidence="6">Aldo-keto reductase family 1 member B1-like</fullName>
    </submittedName>
</protein>
<evidence type="ECO:0000256" key="1">
    <source>
        <dbReference type="ARBA" id="ARBA00007905"/>
    </source>
</evidence>
<reference evidence="6" key="1">
    <citation type="submission" date="2025-08" db="UniProtKB">
        <authorList>
            <consortium name="RefSeq"/>
        </authorList>
    </citation>
    <scope>IDENTIFICATION</scope>
    <source>
        <tissue evidence="6">Gonads</tissue>
    </source>
</reference>
<dbReference type="InterPro" id="IPR018170">
    <property type="entry name" value="Aldo/ket_reductase_CS"/>
</dbReference>
<sequence>MSGRLIKSYAGSSLANIGVALFQGSRIAGKFSSTVLSIENSGRLRSLNILSKRALSNMTNVPTVTLNNGQQCPVIGLGTWLSPPGECEKTVKHALSVGYRHIDCAWLYGNEKEVGDGVRAAIKEGIVKREDLFIVTKLWNTFHEIQDVVPAIKTSLENLGLDYLDLYLVHWPVACKNTGPIDFHLPFKDAVYYDHDFCETWKGMEECVDLGLTKSIGLSNFNSKQVQRIVDKARIKPVMNQIEVNPSLTQKNLIAFCRDRGIHITAYSPLGSPARPWKKPGEASLDLEDPKLVDIGKKYGKTTAQIILKYLIQIGTIPIPKSSNLDRIAANIQIFDFELTPGDMCVLDCYNTNTRICHAEELKESNEYPFRGVAF</sequence>
<dbReference type="PROSITE" id="PS00063">
    <property type="entry name" value="ALDOKETO_REDUCTASE_3"/>
    <property type="match status" value="1"/>
</dbReference>